<protein>
    <submittedName>
        <fullName evidence="1">Uncharacterized protein</fullName>
    </submittedName>
</protein>
<reference evidence="1 2" key="1">
    <citation type="submission" date="2007-03" db="EMBL/GenBank/DDBJ databases">
        <title>Complete sequence of Desulfotomaculum reducens MI-1.</title>
        <authorList>
            <consortium name="US DOE Joint Genome Institute"/>
            <person name="Copeland A."/>
            <person name="Lucas S."/>
            <person name="Lapidus A."/>
            <person name="Barry K."/>
            <person name="Detter J.C."/>
            <person name="Glavina del Rio T."/>
            <person name="Hammon N."/>
            <person name="Israni S."/>
            <person name="Dalin E."/>
            <person name="Tice H."/>
            <person name="Pitluck S."/>
            <person name="Sims D."/>
            <person name="Brettin T."/>
            <person name="Bruce D."/>
            <person name="Han C."/>
            <person name="Tapia R."/>
            <person name="Schmutz J."/>
            <person name="Larimer F."/>
            <person name="Land M."/>
            <person name="Hauser L."/>
            <person name="Kyrpides N."/>
            <person name="Kim E."/>
            <person name="Tebo B.M."/>
            <person name="Richardson P."/>
        </authorList>
    </citation>
    <scope>NUCLEOTIDE SEQUENCE [LARGE SCALE GENOMIC DNA]</scope>
    <source>
        <strain evidence="1 2">MI-1</strain>
    </source>
</reference>
<dbReference type="KEGG" id="drm:Dred_0624"/>
<dbReference type="STRING" id="349161.Dred_0624"/>
<gene>
    <name evidence="1" type="ordered locus">Dred_0624</name>
</gene>
<sequence length="72" mass="8008">MKRFLSLLLLFSFLITGCETKESTQKKLTEQDIRNAVTELVQGLNDGDLEVVKKYVGAATPVAEKLINNLNP</sequence>
<name>A4J261_DESRM</name>
<dbReference type="HOGENOM" id="CLU_2715843_0_0_9"/>
<dbReference type="EMBL" id="CP000612">
    <property type="protein sequence ID" value="ABO49164.1"/>
    <property type="molecule type" value="Genomic_DNA"/>
</dbReference>
<proteinExistence type="predicted"/>
<evidence type="ECO:0000313" key="1">
    <source>
        <dbReference type="EMBL" id="ABO49164.1"/>
    </source>
</evidence>
<organism evidence="1 2">
    <name type="scientific">Desulforamulus reducens (strain ATCC BAA-1160 / DSM 100696 / MI-1)</name>
    <name type="common">Desulfotomaculum reducens</name>
    <dbReference type="NCBI Taxonomy" id="349161"/>
    <lineage>
        <taxon>Bacteria</taxon>
        <taxon>Bacillati</taxon>
        <taxon>Bacillota</taxon>
        <taxon>Clostridia</taxon>
        <taxon>Eubacteriales</taxon>
        <taxon>Peptococcaceae</taxon>
        <taxon>Desulforamulus</taxon>
    </lineage>
</organism>
<accession>A4J261</accession>
<evidence type="ECO:0000313" key="2">
    <source>
        <dbReference type="Proteomes" id="UP000001556"/>
    </source>
</evidence>
<dbReference type="AlphaFoldDB" id="A4J261"/>
<dbReference type="OrthoDB" id="1808853at2"/>
<dbReference type="Proteomes" id="UP000001556">
    <property type="component" value="Chromosome"/>
</dbReference>
<dbReference type="RefSeq" id="WP_011877001.1">
    <property type="nucleotide sequence ID" value="NC_009253.1"/>
</dbReference>
<keyword evidence="2" id="KW-1185">Reference proteome</keyword>
<dbReference type="PROSITE" id="PS51257">
    <property type="entry name" value="PROKAR_LIPOPROTEIN"/>
    <property type="match status" value="1"/>
</dbReference>